<keyword evidence="1" id="KW-0472">Membrane</keyword>
<keyword evidence="1" id="KW-0812">Transmembrane</keyword>
<organism evidence="2 3">
    <name type="scientific">Micromonospora pattaloongensis</name>
    <dbReference type="NCBI Taxonomy" id="405436"/>
    <lineage>
        <taxon>Bacteria</taxon>
        <taxon>Bacillati</taxon>
        <taxon>Actinomycetota</taxon>
        <taxon>Actinomycetes</taxon>
        <taxon>Micromonosporales</taxon>
        <taxon>Micromonosporaceae</taxon>
        <taxon>Micromonospora</taxon>
    </lineage>
</organism>
<dbReference type="EMBL" id="FNPH01000018">
    <property type="protein sequence ID" value="SDZ45327.1"/>
    <property type="molecule type" value="Genomic_DNA"/>
</dbReference>
<accession>A0A1H3T5Y3</accession>
<dbReference type="AlphaFoldDB" id="A0A1H3T5Y3"/>
<name>A0A1H3T5Y3_9ACTN</name>
<keyword evidence="3" id="KW-1185">Reference proteome</keyword>
<reference evidence="3" key="1">
    <citation type="submission" date="2016-10" db="EMBL/GenBank/DDBJ databases">
        <authorList>
            <person name="Varghese N."/>
            <person name="Submissions S."/>
        </authorList>
    </citation>
    <scope>NUCLEOTIDE SEQUENCE [LARGE SCALE GENOMIC DNA]</scope>
    <source>
        <strain evidence="3">DSM 45245</strain>
    </source>
</reference>
<sequence length="50" mass="4880">MILSLAAGAATFAFGVSGGGDNSSRAGALAFLGLVVALLVWNLTKPASSK</sequence>
<evidence type="ECO:0000313" key="3">
    <source>
        <dbReference type="Proteomes" id="UP000242415"/>
    </source>
</evidence>
<dbReference type="Proteomes" id="UP000242415">
    <property type="component" value="Unassembled WGS sequence"/>
</dbReference>
<evidence type="ECO:0000256" key="1">
    <source>
        <dbReference type="SAM" id="Phobius"/>
    </source>
</evidence>
<protein>
    <submittedName>
        <fullName evidence="2">Uncharacterized protein</fullName>
    </submittedName>
</protein>
<gene>
    <name evidence="2" type="ORF">SAMN05444365_11817</name>
</gene>
<proteinExistence type="predicted"/>
<keyword evidence="1" id="KW-1133">Transmembrane helix</keyword>
<evidence type="ECO:0000313" key="2">
    <source>
        <dbReference type="EMBL" id="SDZ45327.1"/>
    </source>
</evidence>
<feature type="transmembrane region" description="Helical" evidence="1">
    <location>
        <begin position="28"/>
        <end position="44"/>
    </location>
</feature>